<evidence type="ECO:0000256" key="1">
    <source>
        <dbReference type="SAM" id="Phobius"/>
    </source>
</evidence>
<dbReference type="InterPro" id="IPR006750">
    <property type="entry name" value="YdcZ"/>
</dbReference>
<feature type="transmembrane region" description="Helical" evidence="1">
    <location>
        <begin position="129"/>
        <end position="149"/>
    </location>
</feature>
<accession>A0A517DUB5</accession>
<keyword evidence="3" id="KW-1185">Reference proteome</keyword>
<feature type="transmembrane region" description="Helical" evidence="1">
    <location>
        <begin position="74"/>
        <end position="91"/>
    </location>
</feature>
<dbReference type="RefSeq" id="WP_246105573.1">
    <property type="nucleotide sequence ID" value="NZ_CP036259.1"/>
</dbReference>
<organism evidence="2 3">
    <name type="scientific">Sporomusa termitida</name>
    <dbReference type="NCBI Taxonomy" id="2377"/>
    <lineage>
        <taxon>Bacteria</taxon>
        <taxon>Bacillati</taxon>
        <taxon>Bacillota</taxon>
        <taxon>Negativicutes</taxon>
        <taxon>Selenomonadales</taxon>
        <taxon>Sporomusaceae</taxon>
        <taxon>Sporomusa</taxon>
    </lineage>
</organism>
<dbReference type="AlphaFoldDB" id="A0A517DUB5"/>
<dbReference type="EMBL" id="CP036259">
    <property type="protein sequence ID" value="QDR80898.1"/>
    <property type="molecule type" value="Genomic_DNA"/>
</dbReference>
<keyword evidence="1" id="KW-0472">Membrane</keyword>
<keyword evidence="1" id="KW-1133">Transmembrane helix</keyword>
<evidence type="ECO:0000313" key="2">
    <source>
        <dbReference type="EMBL" id="QDR80898.1"/>
    </source>
</evidence>
<dbReference type="PANTHER" id="PTHR34821:SF2">
    <property type="entry name" value="INNER MEMBRANE PROTEIN YDCZ"/>
    <property type="match status" value="1"/>
</dbReference>
<dbReference type="KEGG" id="sted:SPTER_22370"/>
<gene>
    <name evidence="2" type="ORF">SPTER_22370</name>
</gene>
<proteinExistence type="predicted"/>
<dbReference type="PANTHER" id="PTHR34821">
    <property type="entry name" value="INNER MEMBRANE PROTEIN YDCZ"/>
    <property type="match status" value="1"/>
</dbReference>
<protein>
    <submittedName>
        <fullName evidence="2">Inner membrane exporter, YdcZ</fullName>
    </submittedName>
</protein>
<reference evidence="2 3" key="1">
    <citation type="submission" date="2019-02" db="EMBL/GenBank/DDBJ databases">
        <title>Closed genome of Sporomusa termitida DSM 4440.</title>
        <authorList>
            <person name="Poehlein A."/>
            <person name="Daniel R."/>
        </authorList>
    </citation>
    <scope>NUCLEOTIDE SEQUENCE [LARGE SCALE GENOMIC DNA]</scope>
    <source>
        <strain evidence="2 3">DSM 4440</strain>
    </source>
</reference>
<name>A0A517DUB5_9FIRM</name>
<keyword evidence="1" id="KW-0812">Transmembrane</keyword>
<dbReference type="Proteomes" id="UP000320776">
    <property type="component" value="Chromosome"/>
</dbReference>
<dbReference type="Pfam" id="PF04657">
    <property type="entry name" value="DMT_YdcZ"/>
    <property type="match status" value="1"/>
</dbReference>
<feature type="transmembrane region" description="Helical" evidence="1">
    <location>
        <begin position="42"/>
        <end position="62"/>
    </location>
</feature>
<evidence type="ECO:0000313" key="3">
    <source>
        <dbReference type="Proteomes" id="UP000320776"/>
    </source>
</evidence>
<dbReference type="GO" id="GO:0005886">
    <property type="term" value="C:plasma membrane"/>
    <property type="evidence" value="ECO:0007669"/>
    <property type="project" value="TreeGrafter"/>
</dbReference>
<sequence>MNLFSGEMLPLVLALISGVLMAVQGSLNALLSKAVGLLEATFVVQLTGAILVMILLFVFNLGKGNLYAWQAAPWYSWLGGIIGVGIIYLVAASIPSVGVANATTAIIVGQVLTAIIIDHFGGFGLERSACSPQQLLGLVLLAVGAKLLLK</sequence>
<feature type="transmembrane region" description="Helical" evidence="1">
    <location>
        <begin position="97"/>
        <end position="117"/>
    </location>
</feature>